<dbReference type="PANTHER" id="PTHR32226:SF2">
    <property type="entry name" value="TELO2-INTERACTING PROTEIN 2"/>
    <property type="match status" value="1"/>
</dbReference>
<dbReference type="GO" id="GO:0005634">
    <property type="term" value="C:nucleus"/>
    <property type="evidence" value="ECO:0007669"/>
    <property type="project" value="TreeGrafter"/>
</dbReference>
<reference evidence="2" key="1">
    <citation type="journal article" date="2012" name="Nature">
        <title>The oyster genome reveals stress adaptation and complexity of shell formation.</title>
        <authorList>
            <person name="Zhang G."/>
            <person name="Fang X."/>
            <person name="Guo X."/>
            <person name="Li L."/>
            <person name="Luo R."/>
            <person name="Xu F."/>
            <person name="Yang P."/>
            <person name="Zhang L."/>
            <person name="Wang X."/>
            <person name="Qi H."/>
            <person name="Xiong Z."/>
            <person name="Que H."/>
            <person name="Xie Y."/>
            <person name="Holland P.W."/>
            <person name="Paps J."/>
            <person name="Zhu Y."/>
            <person name="Wu F."/>
            <person name="Chen Y."/>
            <person name="Wang J."/>
            <person name="Peng C."/>
            <person name="Meng J."/>
            <person name="Yang L."/>
            <person name="Liu J."/>
            <person name="Wen B."/>
            <person name="Zhang N."/>
            <person name="Huang Z."/>
            <person name="Zhu Q."/>
            <person name="Feng Y."/>
            <person name="Mount A."/>
            <person name="Hedgecock D."/>
            <person name="Xu Z."/>
            <person name="Liu Y."/>
            <person name="Domazet-Loso T."/>
            <person name="Du Y."/>
            <person name="Sun X."/>
            <person name="Zhang S."/>
            <person name="Liu B."/>
            <person name="Cheng P."/>
            <person name="Jiang X."/>
            <person name="Li J."/>
            <person name="Fan D."/>
            <person name="Wang W."/>
            <person name="Fu W."/>
            <person name="Wang T."/>
            <person name="Wang B."/>
            <person name="Zhang J."/>
            <person name="Peng Z."/>
            <person name="Li Y."/>
            <person name="Li N."/>
            <person name="Wang J."/>
            <person name="Chen M."/>
            <person name="He Y."/>
            <person name="Tan F."/>
            <person name="Song X."/>
            <person name="Zheng Q."/>
            <person name="Huang R."/>
            <person name="Yang H."/>
            <person name="Du X."/>
            <person name="Chen L."/>
            <person name="Yang M."/>
            <person name="Gaffney P.M."/>
            <person name="Wang S."/>
            <person name="Luo L."/>
            <person name="She Z."/>
            <person name="Ming Y."/>
            <person name="Huang W."/>
            <person name="Zhang S."/>
            <person name="Huang B."/>
            <person name="Zhang Y."/>
            <person name="Qu T."/>
            <person name="Ni P."/>
            <person name="Miao G."/>
            <person name="Wang J."/>
            <person name="Wang Q."/>
            <person name="Steinberg C.E."/>
            <person name="Wang H."/>
            <person name="Li N."/>
            <person name="Qian L."/>
            <person name="Zhang G."/>
            <person name="Li Y."/>
            <person name="Yang H."/>
            <person name="Liu X."/>
            <person name="Wang J."/>
            <person name="Yin Y."/>
            <person name="Wang J."/>
        </authorList>
    </citation>
    <scope>NUCLEOTIDE SEQUENCE [LARGE SCALE GENOMIC DNA]</scope>
    <source>
        <strain evidence="2">05x7-T-G4-1.051#20</strain>
    </source>
</reference>
<sequence>MSSAKAVLESLVSENDYTKLQDLIFSRSANSLGKLIEVVGDLPDKEFPTNIKRITKLIKIAPEKWLEDYFCEILKSSNVKEKLQHLIGRACVPCIKELEHKPCDKEDVVNLPERAEFVLELVCSLLSLDTDEDNVKHLVAGALPHLLILVIEHEQPNLWTSKSSLSLSKEVLRKVKDVLSVSGNEELLQYQISQNHLSSILVHIQKHLSEKLKRDTWMCFPSLKMVYKWCVFNTRFPNMSEVFPKFLPTALLFTDDHVLENKILGVSCLYHIMQNTSREELRWYGQADVIYEALKHQMYTREAKLIDVLHPALLYILSVVEKDPQYCTDSKGLMRVPNKYDEIFHTILADAYGEQNLALRMALTGYLTHFVEKLGLLTLRHTNLLFKVIEEYLESYDGKRHSAKPQILRLMKSVIIATWPRMSRYVDFILKVLVRLLIDISSKEMYDFELVHTLEELSTQCLILIKHVNLEYVEKSLQNIIKLDIPQSCRCILSDALQLSM</sequence>
<dbReference type="KEGG" id="crg:105329259"/>
<accession>K1PKG9</accession>
<dbReference type="GO" id="GO:0005829">
    <property type="term" value="C:cytosol"/>
    <property type="evidence" value="ECO:0007669"/>
    <property type="project" value="TreeGrafter"/>
</dbReference>
<proteinExistence type="inferred from homology"/>
<comment type="similarity">
    <text evidence="1">Belongs to the TTI2 family.</text>
</comment>
<organism evidence="2">
    <name type="scientific">Magallana gigas</name>
    <name type="common">Pacific oyster</name>
    <name type="synonym">Crassostrea gigas</name>
    <dbReference type="NCBI Taxonomy" id="29159"/>
    <lineage>
        <taxon>Eukaryota</taxon>
        <taxon>Metazoa</taxon>
        <taxon>Spiralia</taxon>
        <taxon>Lophotrochozoa</taxon>
        <taxon>Mollusca</taxon>
        <taxon>Bivalvia</taxon>
        <taxon>Autobranchia</taxon>
        <taxon>Pteriomorphia</taxon>
        <taxon>Ostreida</taxon>
        <taxon>Ostreoidea</taxon>
        <taxon>Ostreidae</taxon>
        <taxon>Magallana</taxon>
    </lineage>
</organism>
<gene>
    <name evidence="2" type="ORF">CGI_10002750</name>
</gene>
<name>K1PKG9_MAGGI</name>
<dbReference type="InterPro" id="IPR016024">
    <property type="entry name" value="ARM-type_fold"/>
</dbReference>
<dbReference type="OrthoDB" id="6417021at2759"/>
<evidence type="ECO:0000256" key="1">
    <source>
        <dbReference type="ARBA" id="ARBA00034736"/>
    </source>
</evidence>
<dbReference type="EMBL" id="JH816411">
    <property type="protein sequence ID" value="EKC22128.1"/>
    <property type="molecule type" value="Genomic_DNA"/>
</dbReference>
<dbReference type="AlphaFoldDB" id="K1PKG9"/>
<dbReference type="PANTHER" id="PTHR32226">
    <property type="entry name" value="TELO2-INTERACTING PROTEIN 2"/>
    <property type="match status" value="1"/>
</dbReference>
<dbReference type="SUPFAM" id="SSF48371">
    <property type="entry name" value="ARM repeat"/>
    <property type="match status" value="1"/>
</dbReference>
<evidence type="ECO:0000313" key="2">
    <source>
        <dbReference type="EMBL" id="EKC22128.1"/>
    </source>
</evidence>
<dbReference type="Pfam" id="PF10521">
    <property type="entry name" value="Tti2"/>
    <property type="match status" value="1"/>
</dbReference>
<dbReference type="GO" id="GO:0110078">
    <property type="term" value="C:TTT Hsp90 cochaperone complex"/>
    <property type="evidence" value="ECO:0007669"/>
    <property type="project" value="InterPro"/>
</dbReference>
<dbReference type="HOGENOM" id="CLU_544291_0_0_1"/>
<protein>
    <submittedName>
        <fullName evidence="2">Uncharacterized protein C8orf41</fullName>
    </submittedName>
</protein>
<dbReference type="InParanoid" id="K1PKG9"/>
<dbReference type="InterPro" id="IPR018870">
    <property type="entry name" value="Tti2"/>
</dbReference>